<evidence type="ECO:0000313" key="2">
    <source>
        <dbReference type="EMBL" id="TGD03456.1"/>
    </source>
</evidence>
<dbReference type="GO" id="GO:0016740">
    <property type="term" value="F:transferase activity"/>
    <property type="evidence" value="ECO:0007669"/>
    <property type="project" value="UniProtKB-KW"/>
</dbReference>
<sequence length="45" mass="4895">ALPAADALWPLASQQRAAGEPVAVEHAEPDYLRNEVAWKKLPGKE</sequence>
<feature type="non-terminal residue" evidence="2">
    <location>
        <position position="1"/>
    </location>
</feature>
<dbReference type="EMBL" id="PYKB01000213">
    <property type="protein sequence ID" value="TGD03456.1"/>
    <property type="molecule type" value="Genomic_DNA"/>
</dbReference>
<gene>
    <name evidence="2" type="ORF">C9F09_02300</name>
</gene>
<dbReference type="AlphaFoldDB" id="A0A659RM64"/>
<evidence type="ECO:0000256" key="1">
    <source>
        <dbReference type="SAM" id="MobiDB-lite"/>
    </source>
</evidence>
<protein>
    <submittedName>
        <fullName evidence="2">tRNA (Adenosine(37)-N6)-threonylcarbamoyltransferase complex dimerization subunit type 1 TsaB</fullName>
    </submittedName>
</protein>
<reference evidence="2 3" key="1">
    <citation type="submission" date="2018-03" db="EMBL/GenBank/DDBJ databases">
        <title>Non-Typhoidal Salmonella genome sequencing and assembly.</title>
        <authorList>
            <person name="Matchawe C."/>
        </authorList>
    </citation>
    <scope>NUCLEOTIDE SEQUENCE [LARGE SCALE GENOMIC DNA]</scope>
    <source>
        <strain evidence="2 3">35dea</strain>
    </source>
</reference>
<dbReference type="Gene3D" id="3.30.420.40">
    <property type="match status" value="1"/>
</dbReference>
<accession>A0A659RM64</accession>
<proteinExistence type="predicted"/>
<feature type="region of interest" description="Disordered" evidence="1">
    <location>
        <begin position="1"/>
        <end position="23"/>
    </location>
</feature>
<keyword evidence="2" id="KW-0808">Transferase</keyword>
<name>A0A659RM64_SALET</name>
<comment type="caution">
    <text evidence="2">The sequence shown here is derived from an EMBL/GenBank/DDBJ whole genome shotgun (WGS) entry which is preliminary data.</text>
</comment>
<feature type="compositionally biased region" description="Low complexity" evidence="1">
    <location>
        <begin position="1"/>
        <end position="12"/>
    </location>
</feature>
<dbReference type="Proteomes" id="UP000298491">
    <property type="component" value="Unassembled WGS sequence"/>
</dbReference>
<organism evidence="2 3">
    <name type="scientific">Salmonella enterica subsp. enterica serovar Wilhelmsburg</name>
    <dbReference type="NCBI Taxonomy" id="1960126"/>
    <lineage>
        <taxon>Bacteria</taxon>
        <taxon>Pseudomonadati</taxon>
        <taxon>Pseudomonadota</taxon>
        <taxon>Gammaproteobacteria</taxon>
        <taxon>Enterobacterales</taxon>
        <taxon>Enterobacteriaceae</taxon>
        <taxon>Salmonella</taxon>
    </lineage>
</organism>
<evidence type="ECO:0000313" key="3">
    <source>
        <dbReference type="Proteomes" id="UP000298491"/>
    </source>
</evidence>